<evidence type="ECO:0000313" key="1">
    <source>
        <dbReference type="EMBL" id="RJY14605.1"/>
    </source>
</evidence>
<evidence type="ECO:0000313" key="2">
    <source>
        <dbReference type="Proteomes" id="UP000273022"/>
    </source>
</evidence>
<proteinExistence type="predicted"/>
<name>A0A3A6UC21_9GAMM</name>
<comment type="caution">
    <text evidence="1">The sequence shown here is derived from an EMBL/GenBank/DDBJ whole genome shotgun (WGS) entry which is preliminary data.</text>
</comment>
<dbReference type="OrthoDB" id="9810101at2"/>
<dbReference type="AlphaFoldDB" id="A0A3A6UC21"/>
<dbReference type="RefSeq" id="WP_121853701.1">
    <property type="nucleotide sequence ID" value="NZ_CP037952.1"/>
</dbReference>
<dbReference type="Proteomes" id="UP000273022">
    <property type="component" value="Unassembled WGS sequence"/>
</dbReference>
<gene>
    <name evidence="1" type="ORF">D5R81_11060</name>
</gene>
<dbReference type="EMBL" id="QYYH01000063">
    <property type="protein sequence ID" value="RJY14605.1"/>
    <property type="molecule type" value="Genomic_DNA"/>
</dbReference>
<sequence>MIATYPNLSCLSYRTLERINELPDKSAIIYRLHKMNGKTQDYRVNFQEGIAVDCIRHRGWHSHCTSNKEALKQMAIMHYLNVPADTTGPCLINVKSDYNVTVPKNKAQWLARANLMVSSTNPAVTLLLDLDNTMFSLNPSKQFNLEFPLKLNRFSTLFVNEDSMKRVVAFQQRNHHIKVITDADYEYAIIAPLFSHFGITLHNTDYFNRNHQAMEQLTKHEFIKRYAFDKSCLLVDDQLRNRCPNIHFHHANALTPFPQLSEQYI</sequence>
<reference evidence="1 2" key="1">
    <citation type="submission" date="2018-09" db="EMBL/GenBank/DDBJ databases">
        <title>Phylogeny of the Shewanellaceae, and recommendation for two new genera, Pseudoshewanella and Parashewanella.</title>
        <authorList>
            <person name="Wang G."/>
        </authorList>
    </citation>
    <scope>NUCLEOTIDE SEQUENCE [LARGE SCALE GENOMIC DNA]</scope>
    <source>
        <strain evidence="1 2">KCTC 22492</strain>
    </source>
</reference>
<keyword evidence="2" id="KW-1185">Reference proteome</keyword>
<accession>A0A3A6UC21</accession>
<organism evidence="1 2">
    <name type="scientific">Parashewanella spongiae</name>
    <dbReference type="NCBI Taxonomy" id="342950"/>
    <lineage>
        <taxon>Bacteria</taxon>
        <taxon>Pseudomonadati</taxon>
        <taxon>Pseudomonadota</taxon>
        <taxon>Gammaproteobacteria</taxon>
        <taxon>Alteromonadales</taxon>
        <taxon>Shewanellaceae</taxon>
        <taxon>Parashewanella</taxon>
    </lineage>
</organism>
<protein>
    <submittedName>
        <fullName evidence="1">Uncharacterized protein</fullName>
    </submittedName>
</protein>